<comment type="caution">
    <text evidence="4">Lacks conserved residue(s) required for the propagation of feature annotation.</text>
</comment>
<dbReference type="EMBL" id="RCHS01003422">
    <property type="protein sequence ID" value="RMX42144.1"/>
    <property type="molecule type" value="Genomic_DNA"/>
</dbReference>
<organism evidence="6 7">
    <name type="scientific">Pocillopora damicornis</name>
    <name type="common">Cauliflower coral</name>
    <name type="synonym">Millepora damicornis</name>
    <dbReference type="NCBI Taxonomy" id="46731"/>
    <lineage>
        <taxon>Eukaryota</taxon>
        <taxon>Metazoa</taxon>
        <taxon>Cnidaria</taxon>
        <taxon>Anthozoa</taxon>
        <taxon>Hexacorallia</taxon>
        <taxon>Scleractinia</taxon>
        <taxon>Astrocoeniina</taxon>
        <taxon>Pocilloporidae</taxon>
        <taxon>Pocillopora</taxon>
    </lineage>
</organism>
<keyword evidence="3" id="KW-1015">Disulfide bond</keyword>
<feature type="domain" description="Sushi" evidence="5">
    <location>
        <begin position="10"/>
        <end position="69"/>
    </location>
</feature>
<accession>A0A3M6TLM6</accession>
<dbReference type="SMART" id="SM00032">
    <property type="entry name" value="CCP"/>
    <property type="match status" value="1"/>
</dbReference>
<evidence type="ECO:0000256" key="2">
    <source>
        <dbReference type="ARBA" id="ARBA00022737"/>
    </source>
</evidence>
<evidence type="ECO:0000259" key="5">
    <source>
        <dbReference type="PROSITE" id="PS50923"/>
    </source>
</evidence>
<dbReference type="PROSITE" id="PS50923">
    <property type="entry name" value="SUSHI"/>
    <property type="match status" value="1"/>
</dbReference>
<dbReference type="InterPro" id="IPR051277">
    <property type="entry name" value="SEZ6_CSMD_C4BPB_Regulators"/>
</dbReference>
<proteinExistence type="predicted"/>
<name>A0A3M6TLM6_POCDA</name>
<keyword evidence="4" id="KW-0768">Sushi</keyword>
<dbReference type="Gene3D" id="2.10.70.10">
    <property type="entry name" value="Complement Module, domain 1"/>
    <property type="match status" value="1"/>
</dbReference>
<dbReference type="SUPFAM" id="SSF57535">
    <property type="entry name" value="Complement control module/SCR domain"/>
    <property type="match status" value="1"/>
</dbReference>
<dbReference type="CDD" id="cd00033">
    <property type="entry name" value="CCP"/>
    <property type="match status" value="1"/>
</dbReference>
<evidence type="ECO:0000313" key="7">
    <source>
        <dbReference type="Proteomes" id="UP000275408"/>
    </source>
</evidence>
<evidence type="ECO:0000256" key="3">
    <source>
        <dbReference type="ARBA" id="ARBA00023157"/>
    </source>
</evidence>
<evidence type="ECO:0000313" key="6">
    <source>
        <dbReference type="EMBL" id="RMX42144.1"/>
    </source>
</evidence>
<dbReference type="AlphaFoldDB" id="A0A3M6TLM6"/>
<sequence length="70" mass="7620">MAEGPLNTVADCGSLQKPDHGDIIEQVAFTYGNRIVFDCTETGYEMKGSRVRTCQRDGTWSGSPTTCEST</sequence>
<dbReference type="PANTHER" id="PTHR45656:SF4">
    <property type="entry name" value="PROTEIN CBR-CLEC-78"/>
    <property type="match status" value="1"/>
</dbReference>
<dbReference type="InterPro" id="IPR035976">
    <property type="entry name" value="Sushi/SCR/CCP_sf"/>
</dbReference>
<keyword evidence="7" id="KW-1185">Reference proteome</keyword>
<reference evidence="6 7" key="1">
    <citation type="journal article" date="2018" name="Sci. Rep.">
        <title>Comparative analysis of the Pocillopora damicornis genome highlights role of immune system in coral evolution.</title>
        <authorList>
            <person name="Cunning R."/>
            <person name="Bay R.A."/>
            <person name="Gillette P."/>
            <person name="Baker A.C."/>
            <person name="Traylor-Knowles N."/>
        </authorList>
    </citation>
    <scope>NUCLEOTIDE SEQUENCE [LARGE SCALE GENOMIC DNA]</scope>
    <source>
        <strain evidence="6">RSMAS</strain>
        <tissue evidence="6">Whole animal</tissue>
    </source>
</reference>
<comment type="caution">
    <text evidence="6">The sequence shown here is derived from an EMBL/GenBank/DDBJ whole genome shotgun (WGS) entry which is preliminary data.</text>
</comment>
<dbReference type="Pfam" id="PF00084">
    <property type="entry name" value="Sushi"/>
    <property type="match status" value="1"/>
</dbReference>
<evidence type="ECO:0000256" key="4">
    <source>
        <dbReference type="PROSITE-ProRule" id="PRU00302"/>
    </source>
</evidence>
<protein>
    <recommendedName>
        <fullName evidence="5">Sushi domain-containing protein</fullName>
    </recommendedName>
</protein>
<evidence type="ECO:0000256" key="1">
    <source>
        <dbReference type="ARBA" id="ARBA00022729"/>
    </source>
</evidence>
<gene>
    <name evidence="6" type="ORF">pdam_00009420</name>
</gene>
<keyword evidence="2" id="KW-0677">Repeat</keyword>
<dbReference type="InterPro" id="IPR000436">
    <property type="entry name" value="Sushi_SCR_CCP_dom"/>
</dbReference>
<dbReference type="PANTHER" id="PTHR45656">
    <property type="entry name" value="PROTEIN CBR-CLEC-78"/>
    <property type="match status" value="1"/>
</dbReference>
<keyword evidence="1" id="KW-0732">Signal</keyword>
<dbReference type="Proteomes" id="UP000275408">
    <property type="component" value="Unassembled WGS sequence"/>
</dbReference>